<gene>
    <name evidence="1" type="ORF">BV22DRAFT_762415</name>
</gene>
<protein>
    <submittedName>
        <fullName evidence="1">WD40 repeat-like protein</fullName>
    </submittedName>
</protein>
<name>A0ACB8B665_9AGAM</name>
<proteinExistence type="predicted"/>
<evidence type="ECO:0000313" key="2">
    <source>
        <dbReference type="Proteomes" id="UP000790709"/>
    </source>
</evidence>
<accession>A0ACB8B665</accession>
<reference evidence="1" key="1">
    <citation type="journal article" date="2021" name="New Phytol.">
        <title>Evolutionary innovations through gain and loss of genes in the ectomycorrhizal Boletales.</title>
        <authorList>
            <person name="Wu G."/>
            <person name="Miyauchi S."/>
            <person name="Morin E."/>
            <person name="Kuo A."/>
            <person name="Drula E."/>
            <person name="Varga T."/>
            <person name="Kohler A."/>
            <person name="Feng B."/>
            <person name="Cao Y."/>
            <person name="Lipzen A."/>
            <person name="Daum C."/>
            <person name="Hundley H."/>
            <person name="Pangilinan J."/>
            <person name="Johnson J."/>
            <person name="Barry K."/>
            <person name="LaButti K."/>
            <person name="Ng V."/>
            <person name="Ahrendt S."/>
            <person name="Min B."/>
            <person name="Choi I.G."/>
            <person name="Park H."/>
            <person name="Plett J.M."/>
            <person name="Magnuson J."/>
            <person name="Spatafora J.W."/>
            <person name="Nagy L.G."/>
            <person name="Henrissat B."/>
            <person name="Grigoriev I.V."/>
            <person name="Yang Z.L."/>
            <person name="Xu J."/>
            <person name="Martin F.M."/>
        </authorList>
    </citation>
    <scope>NUCLEOTIDE SEQUENCE</scope>
    <source>
        <strain evidence="1">KUC20120723A-06</strain>
    </source>
</reference>
<comment type="caution">
    <text evidence="1">The sequence shown here is derived from an EMBL/GenBank/DDBJ whole genome shotgun (WGS) entry which is preliminary data.</text>
</comment>
<dbReference type="Proteomes" id="UP000790709">
    <property type="component" value="Unassembled WGS sequence"/>
</dbReference>
<organism evidence="1 2">
    <name type="scientific">Leucogyrophana mollusca</name>
    <dbReference type="NCBI Taxonomy" id="85980"/>
    <lineage>
        <taxon>Eukaryota</taxon>
        <taxon>Fungi</taxon>
        <taxon>Dikarya</taxon>
        <taxon>Basidiomycota</taxon>
        <taxon>Agaricomycotina</taxon>
        <taxon>Agaricomycetes</taxon>
        <taxon>Agaricomycetidae</taxon>
        <taxon>Boletales</taxon>
        <taxon>Boletales incertae sedis</taxon>
        <taxon>Leucogyrophana</taxon>
    </lineage>
</organism>
<sequence length="1386" mass="153883">MFNNATNVDASHSTFSEVHRDQYNTVKTVTVQGNQSVHTIVHGNQIFNGQNTGLEALQRASAMSAAFDSEARYPAPTCFPGTRVQLLNQIYEWADREDAQPICWLNGLAGTGKSAIAQYVAERFAEQRRLAASFFFSRRQLERSTTRRFFPTIASQLMISNPSLKPAILKVLEDDFTTPTKVMREQMQKLLLIPLNSIKELVCSPIIIVIDSLDECDNDQLVADLISLLVLLLRNCLLPLRILCTSRVEPHIRAKFREVDVLPMTYTLEIGAFDAEEDITSYLKLSFDGILEQRRPSMVGIARPWPTENELGRILKKASGLFIFASTVTKFVGDKHYDPCARLQAILGDDADVNKDSTAYADLDSLYRDALRIFPDADAVRLVIGVIRHISDPLSTQGLNQLLSGLQVNADGVISTLSSVLLVPEDTKQPVRIYHTSFRDFLANPQRSRNYFVDPSVYHRLLVQRCFRLMVQHLHYDVCRIGDSSKLNSDVKDLAERRERYIDEAVRYACRYWSYHLSCVPVNEGLDDGVIDGLKTFSQKAMLHWVEAHSLLGACDSTVLMLRDGISWLKRLFSPPMEIMKLLNDAERLVLMFFEPISQSALQVYQTALPFAPSSTLLRKTYMNYIGKTFSVKIGLLDEWDACRRAIPLKAQVHSLAFSPDGSMFASASDTHGIQLWNSITGINIANLMVDRKPSCAVCFCPSGTYVAAGFECGLVAVWDTLTGQSLISDEGCHDKPITFLCFSPTNHILASASRDASVQLLDATTGNRLQRLDHKGTVQSLVFSSDNRIIVSGCDANQVTVWEVASGLMLRQLKGHTGMIHCVAFSVDNALIASGSADMTVRVWDTRTGVCLRTYSKGHRKAVVSVRFTTDSKYIISVCARSILSWEVSSRSSFELVWSVEVFFRKAMSHFPRWYFKAFRLIHSRLLEYLFDHTEDGLNGRKLLIAFSPGSIPFAFLYGEFAFRATSLDCIAEKTPAFYGTSEQLTALAISPDASRVATANAQGTIEVWEFPQLSRSWSQTTADLTSHNGAMGDVDGFDPSYDGKRHYVKSALSSLLVDENGALIKQLDVGHIASDTSSTWSSDSTMFAVWASSSGHQKLQVFNSSDGRQLHKFGDLERISYVAFSPSCAWIACAHGEGVIQLWDLPSGRRALTIKTQCSLITKIRCSRNVILCGTQEGRVQLWDASTGQLQAALNDYTSRITAAAFSSGGSHIVFGCEDGSIRVWLPSQGTSHLLTTPDAHSPTIFTLAFTGSDATIRCMNINGITTIWRVPASLDCATKDGAATESCEMCCNPDGSGTPLANPNPHLMSQMERGNVYDRHFRSDYVIREDGWIYNGEKRLAWLPAADRPGGARSLAAYNGKLAIRSTAEKLMFIDLTPLEENR</sequence>
<keyword evidence="2" id="KW-1185">Reference proteome</keyword>
<evidence type="ECO:0000313" key="1">
    <source>
        <dbReference type="EMBL" id="KAH7921005.1"/>
    </source>
</evidence>
<dbReference type="EMBL" id="MU266547">
    <property type="protein sequence ID" value="KAH7921005.1"/>
    <property type="molecule type" value="Genomic_DNA"/>
</dbReference>